<dbReference type="EMBL" id="JAVRJZ010000018">
    <property type="protein sequence ID" value="KAK2708846.1"/>
    <property type="molecule type" value="Genomic_DNA"/>
</dbReference>
<protein>
    <recommendedName>
        <fullName evidence="3">HAT C-terminal dimerisation domain-containing protein</fullName>
    </recommendedName>
</protein>
<keyword evidence="2" id="KW-1185">Reference proteome</keyword>
<evidence type="ECO:0008006" key="3">
    <source>
        <dbReference type="Google" id="ProtNLM"/>
    </source>
</evidence>
<gene>
    <name evidence="1" type="ORF">QYM36_014465</name>
</gene>
<dbReference type="Proteomes" id="UP001187531">
    <property type="component" value="Unassembled WGS sequence"/>
</dbReference>
<dbReference type="PANTHER" id="PTHR45749:SF21">
    <property type="entry name" value="DUF4371 DOMAIN-CONTAINING PROTEIN"/>
    <property type="match status" value="1"/>
</dbReference>
<proteinExistence type="predicted"/>
<dbReference type="PANTHER" id="PTHR45749">
    <property type="match status" value="1"/>
</dbReference>
<comment type="caution">
    <text evidence="1">The sequence shown here is derived from an EMBL/GenBank/DDBJ whole genome shotgun (WGS) entry which is preliminary data.</text>
</comment>
<evidence type="ECO:0000313" key="1">
    <source>
        <dbReference type="EMBL" id="KAK2708846.1"/>
    </source>
</evidence>
<evidence type="ECO:0000313" key="2">
    <source>
        <dbReference type="Proteomes" id="UP001187531"/>
    </source>
</evidence>
<reference evidence="1" key="1">
    <citation type="submission" date="2023-07" db="EMBL/GenBank/DDBJ databases">
        <title>Chromosome-level genome assembly of Artemia franciscana.</title>
        <authorList>
            <person name="Jo E."/>
        </authorList>
    </citation>
    <scope>NUCLEOTIDE SEQUENCE</scope>
    <source>
        <tissue evidence="1">Whole body</tissue>
    </source>
</reference>
<organism evidence="1 2">
    <name type="scientific">Artemia franciscana</name>
    <name type="common">Brine shrimp</name>
    <name type="synonym">Artemia sanfranciscana</name>
    <dbReference type="NCBI Taxonomy" id="6661"/>
    <lineage>
        <taxon>Eukaryota</taxon>
        <taxon>Metazoa</taxon>
        <taxon>Ecdysozoa</taxon>
        <taxon>Arthropoda</taxon>
        <taxon>Crustacea</taxon>
        <taxon>Branchiopoda</taxon>
        <taxon>Anostraca</taxon>
        <taxon>Artemiidae</taxon>
        <taxon>Artemia</taxon>
    </lineage>
</organism>
<accession>A0AA88HJR1</accession>
<sequence length="210" mass="23898">MEELGLDMRLCRGQGYDGAANMSGHFSRAQAFISNKYPLANAKRSAVIKTYTEVNLKGVCETRCVERHDAIQISKQLVVPTFKALKDRDKWGLRGVVKSQKAILHSFVVQEPIGDVKELINLYTSDITSSESAMKEELRLWRAKWMKVAPCLFPKTAKQSLTECERVIFPKFNMLFRIFCVTPTFTACVERSSSSMKRLRTYLSSRIDEG</sequence>
<name>A0AA88HJR1_ARTSF</name>
<dbReference type="AlphaFoldDB" id="A0AA88HJR1"/>